<dbReference type="EMBL" id="AP018227">
    <property type="protein sequence ID" value="BAY82427.1"/>
    <property type="molecule type" value="Genomic_DNA"/>
</dbReference>
<feature type="transmembrane region" description="Helical" evidence="7">
    <location>
        <begin position="52"/>
        <end position="75"/>
    </location>
</feature>
<evidence type="ECO:0000256" key="1">
    <source>
        <dbReference type="ARBA" id="ARBA00004651"/>
    </source>
</evidence>
<keyword evidence="4 7" id="KW-0812">Transmembrane</keyword>
<dbReference type="GO" id="GO:0042910">
    <property type="term" value="F:xenobiotic transmembrane transporter activity"/>
    <property type="evidence" value="ECO:0007669"/>
    <property type="project" value="InterPro"/>
</dbReference>
<name>A0A1Z4LMI3_9CYAN</name>
<dbReference type="GO" id="GO:0005886">
    <property type="term" value="C:plasma membrane"/>
    <property type="evidence" value="ECO:0007669"/>
    <property type="project" value="UniProtKB-SubCell"/>
</dbReference>
<comment type="subcellular location">
    <subcellularLocation>
        <location evidence="1">Cell membrane</location>
        <topology evidence="1">Multi-pass membrane protein</topology>
    </subcellularLocation>
</comment>
<proteinExistence type="predicted"/>
<dbReference type="PIRSF" id="PIRSF006603">
    <property type="entry name" value="DinF"/>
    <property type="match status" value="1"/>
</dbReference>
<keyword evidence="5 7" id="KW-1133">Transmembrane helix</keyword>
<organism evidence="8 9">
    <name type="scientific">Calothrix parasitica NIES-267</name>
    <dbReference type="NCBI Taxonomy" id="1973488"/>
    <lineage>
        <taxon>Bacteria</taxon>
        <taxon>Bacillati</taxon>
        <taxon>Cyanobacteriota</taxon>
        <taxon>Cyanophyceae</taxon>
        <taxon>Nostocales</taxon>
        <taxon>Calotrichaceae</taxon>
        <taxon>Calothrix</taxon>
    </lineage>
</organism>
<feature type="transmembrane region" description="Helical" evidence="7">
    <location>
        <begin position="386"/>
        <end position="405"/>
    </location>
</feature>
<protein>
    <submittedName>
        <fullName evidence="8">MATE efflux family protein</fullName>
    </submittedName>
</protein>
<keyword evidence="2" id="KW-0813">Transport</keyword>
<dbReference type="InterPro" id="IPR048279">
    <property type="entry name" value="MdtK-like"/>
</dbReference>
<evidence type="ECO:0000256" key="6">
    <source>
        <dbReference type="ARBA" id="ARBA00023136"/>
    </source>
</evidence>
<sequence>MKQRLTEGNIASTLVKLTIPMVWGVFSIIAFNLVDTYFVGQLGKEPLAAMSFTFPVVMTLGSLSMGLGVGASSVISRAIGEGDHQRVQKFTTNSLTLALTAVVIFVIFGLLTIDPLFTALGASAEVLPLIRDYMQIWYIGMVFLVVPMVGNNAIRASGNTITPSLIMMFSAALNIVLDPLLILGIGGFPRLELQGAAIATVIARATTLIAALFVLHFKERMLYLKIPSAQDTLWCWKDILYVGLPAAGSNMINPISIGVVTSLLAGFGVEAVAAFGVASRIESLAMIAMIALSASMAPFVGQNWGAKKYARVGKALQLSFLFCVIWGLTGAAILAVSAPTLVAFFNQNPDVVRIASQYLWIVPISYAGAGIILVSNSAFNALGKPVPSVVMTVARMFVLYIPLAYFGGQLYGVNGIFAAACISNLIVGIGAYIWNQRTCSAKAAKKAEAVGN</sequence>
<reference evidence="8 9" key="1">
    <citation type="submission" date="2017-06" db="EMBL/GenBank/DDBJ databases">
        <title>Genome sequencing of cyanobaciteial culture collection at National Institute for Environmental Studies (NIES).</title>
        <authorList>
            <person name="Hirose Y."/>
            <person name="Shimura Y."/>
            <person name="Fujisawa T."/>
            <person name="Nakamura Y."/>
            <person name="Kawachi M."/>
        </authorList>
    </citation>
    <scope>NUCLEOTIDE SEQUENCE [LARGE SCALE GENOMIC DNA]</scope>
    <source>
        <strain evidence="8 9">NIES-267</strain>
    </source>
</reference>
<feature type="transmembrane region" description="Helical" evidence="7">
    <location>
        <begin position="133"/>
        <end position="154"/>
    </location>
</feature>
<dbReference type="OrthoDB" id="9776324at2"/>
<dbReference type="CDD" id="cd13149">
    <property type="entry name" value="MATE_like_2"/>
    <property type="match status" value="1"/>
</dbReference>
<dbReference type="GO" id="GO:0015297">
    <property type="term" value="F:antiporter activity"/>
    <property type="evidence" value="ECO:0007669"/>
    <property type="project" value="InterPro"/>
</dbReference>
<evidence type="ECO:0000256" key="7">
    <source>
        <dbReference type="SAM" id="Phobius"/>
    </source>
</evidence>
<dbReference type="PANTHER" id="PTHR43549">
    <property type="entry name" value="MULTIDRUG RESISTANCE PROTEIN YPNP-RELATED"/>
    <property type="match status" value="1"/>
</dbReference>
<feature type="transmembrane region" description="Helical" evidence="7">
    <location>
        <begin position="411"/>
        <end position="434"/>
    </location>
</feature>
<gene>
    <name evidence="8" type="ORF">NIES267_19070</name>
</gene>
<accession>A0A1Z4LMI3</accession>
<dbReference type="Pfam" id="PF01554">
    <property type="entry name" value="MatE"/>
    <property type="match status" value="2"/>
</dbReference>
<keyword evidence="6 7" id="KW-0472">Membrane</keyword>
<evidence type="ECO:0000256" key="5">
    <source>
        <dbReference type="ARBA" id="ARBA00022989"/>
    </source>
</evidence>
<evidence type="ECO:0000256" key="4">
    <source>
        <dbReference type="ARBA" id="ARBA00022692"/>
    </source>
</evidence>
<feature type="transmembrane region" description="Helical" evidence="7">
    <location>
        <begin position="284"/>
        <end position="306"/>
    </location>
</feature>
<evidence type="ECO:0000256" key="2">
    <source>
        <dbReference type="ARBA" id="ARBA00022448"/>
    </source>
</evidence>
<dbReference type="Proteomes" id="UP000218418">
    <property type="component" value="Chromosome"/>
</dbReference>
<evidence type="ECO:0000313" key="8">
    <source>
        <dbReference type="EMBL" id="BAY82427.1"/>
    </source>
</evidence>
<dbReference type="PANTHER" id="PTHR43549:SF3">
    <property type="entry name" value="MULTIDRUG RESISTANCE PROTEIN YPNP-RELATED"/>
    <property type="match status" value="1"/>
</dbReference>
<feature type="transmembrane region" description="Helical" evidence="7">
    <location>
        <begin position="95"/>
        <end position="113"/>
    </location>
</feature>
<dbReference type="InterPro" id="IPR052031">
    <property type="entry name" value="Membrane_Transporter-Flippase"/>
</dbReference>
<feature type="transmembrane region" description="Helical" evidence="7">
    <location>
        <begin position="318"/>
        <end position="345"/>
    </location>
</feature>
<feature type="transmembrane region" description="Helical" evidence="7">
    <location>
        <begin position="194"/>
        <end position="215"/>
    </location>
</feature>
<feature type="transmembrane region" description="Helical" evidence="7">
    <location>
        <begin position="166"/>
        <end position="188"/>
    </location>
</feature>
<dbReference type="AlphaFoldDB" id="A0A1Z4LMI3"/>
<feature type="transmembrane region" description="Helical" evidence="7">
    <location>
        <begin position="357"/>
        <end position="374"/>
    </location>
</feature>
<feature type="transmembrane region" description="Helical" evidence="7">
    <location>
        <begin position="21"/>
        <end position="40"/>
    </location>
</feature>
<evidence type="ECO:0000313" key="9">
    <source>
        <dbReference type="Proteomes" id="UP000218418"/>
    </source>
</evidence>
<feature type="transmembrane region" description="Helical" evidence="7">
    <location>
        <begin position="255"/>
        <end position="278"/>
    </location>
</feature>
<dbReference type="InterPro" id="IPR002528">
    <property type="entry name" value="MATE_fam"/>
</dbReference>
<keyword evidence="9" id="KW-1185">Reference proteome</keyword>
<dbReference type="NCBIfam" id="TIGR00797">
    <property type="entry name" value="matE"/>
    <property type="match status" value="1"/>
</dbReference>
<evidence type="ECO:0000256" key="3">
    <source>
        <dbReference type="ARBA" id="ARBA00022475"/>
    </source>
</evidence>
<keyword evidence="3" id="KW-1003">Cell membrane</keyword>